<accession>A0A1K0G9E2</accession>
<dbReference type="AlphaFoldDB" id="A0A1K0G9E2"/>
<protein>
    <submittedName>
        <fullName evidence="1">Uncharacterized protein</fullName>
    </submittedName>
</protein>
<gene>
    <name evidence="1" type="ORF">UBRO_20833</name>
</gene>
<evidence type="ECO:0000313" key="2">
    <source>
        <dbReference type="Proteomes" id="UP000179920"/>
    </source>
</evidence>
<evidence type="ECO:0000313" key="1">
    <source>
        <dbReference type="EMBL" id="SAM84404.1"/>
    </source>
</evidence>
<reference evidence="2" key="1">
    <citation type="submission" date="2016-04" db="EMBL/GenBank/DDBJ databases">
        <authorList>
            <person name="Guldener U."/>
            <person name="Guldener U."/>
        </authorList>
    </citation>
    <scope>NUCLEOTIDE SEQUENCE [LARGE SCALE GENOMIC DNA]</scope>
    <source>
        <strain evidence="2">UB2112</strain>
    </source>
</reference>
<proteinExistence type="predicted"/>
<sequence length="178" mass="19561">MAIRYSFQPEKLAGLAFSQLPAPSSRVVVGRKRRVSSSGSVALVRENGCVDNLVSVPFCPPLMMPVLGPLDSRIIARCFSQRTSSRIRLPSMSFNRVRSHVRARSLLFRRSVSDGYLVSLATTGGCESKAIMGRNAGCFWCRMHRGWSCSIGDLELSAICKYRALQAQGMLSLSTVNK</sequence>
<dbReference type="Proteomes" id="UP000179920">
    <property type="component" value="Chromosome XIV"/>
</dbReference>
<name>A0A1K0G9E2_9BASI</name>
<dbReference type="EMBL" id="LT558130">
    <property type="protein sequence ID" value="SAM84404.1"/>
    <property type="molecule type" value="Genomic_DNA"/>
</dbReference>
<organism evidence="1 2">
    <name type="scientific">Ustilago bromivora</name>
    <dbReference type="NCBI Taxonomy" id="307758"/>
    <lineage>
        <taxon>Eukaryota</taxon>
        <taxon>Fungi</taxon>
        <taxon>Dikarya</taxon>
        <taxon>Basidiomycota</taxon>
        <taxon>Ustilaginomycotina</taxon>
        <taxon>Ustilaginomycetes</taxon>
        <taxon>Ustilaginales</taxon>
        <taxon>Ustilaginaceae</taxon>
        <taxon>Ustilago</taxon>
    </lineage>
</organism>